<organism evidence="3 4">
    <name type="scientific">Thermocatellispora tengchongensis</name>
    <dbReference type="NCBI Taxonomy" id="1073253"/>
    <lineage>
        <taxon>Bacteria</taxon>
        <taxon>Bacillati</taxon>
        <taxon>Actinomycetota</taxon>
        <taxon>Actinomycetes</taxon>
        <taxon>Streptosporangiales</taxon>
        <taxon>Streptosporangiaceae</taxon>
        <taxon>Thermocatellispora</taxon>
    </lineage>
</organism>
<protein>
    <recommendedName>
        <fullName evidence="2">DUF4190 domain-containing protein</fullName>
    </recommendedName>
</protein>
<evidence type="ECO:0000313" key="4">
    <source>
        <dbReference type="Proteomes" id="UP000578449"/>
    </source>
</evidence>
<dbReference type="Proteomes" id="UP000578449">
    <property type="component" value="Unassembled WGS sequence"/>
</dbReference>
<accession>A0A840NT45</accession>
<dbReference type="EMBL" id="JACHGN010000001">
    <property type="protein sequence ID" value="MBB5130748.1"/>
    <property type="molecule type" value="Genomic_DNA"/>
</dbReference>
<dbReference type="AlphaFoldDB" id="A0A840NT45"/>
<evidence type="ECO:0000256" key="1">
    <source>
        <dbReference type="SAM" id="Phobius"/>
    </source>
</evidence>
<evidence type="ECO:0000259" key="2">
    <source>
        <dbReference type="Pfam" id="PF13828"/>
    </source>
</evidence>
<keyword evidence="1" id="KW-1133">Transmembrane helix</keyword>
<dbReference type="InterPro" id="IPR025241">
    <property type="entry name" value="DUF4190"/>
</dbReference>
<feature type="transmembrane region" description="Helical" evidence="1">
    <location>
        <begin position="70"/>
        <end position="95"/>
    </location>
</feature>
<feature type="transmembrane region" description="Helical" evidence="1">
    <location>
        <begin position="29"/>
        <end position="58"/>
    </location>
</feature>
<dbReference type="RefSeq" id="WP_185047588.1">
    <property type="nucleotide sequence ID" value="NZ_BAABIX010000006.1"/>
</dbReference>
<proteinExistence type="predicted"/>
<keyword evidence="1" id="KW-0812">Transmembrane</keyword>
<gene>
    <name evidence="3" type="ORF">HNP84_000436</name>
</gene>
<comment type="caution">
    <text evidence="3">The sequence shown here is derived from an EMBL/GenBank/DDBJ whole genome shotgun (WGS) entry which is preliminary data.</text>
</comment>
<sequence length="119" mass="12168">MHSPHGGNDPYFPNPAGQQATSGAAVASLIFGIIGIFASWCLFGIPSILAIVLGHVAAGKTRRGLRPGHGMAVAGLILGYIVVIPAIILIALVVVGAGPESLAEWVNDGFGWIDSLLNS</sequence>
<keyword evidence="4" id="KW-1185">Reference proteome</keyword>
<dbReference type="Pfam" id="PF13828">
    <property type="entry name" value="DUF4190"/>
    <property type="match status" value="1"/>
</dbReference>
<name>A0A840NT45_9ACTN</name>
<keyword evidence="1" id="KW-0472">Membrane</keyword>
<feature type="domain" description="DUF4190" evidence="2">
    <location>
        <begin position="25"/>
        <end position="88"/>
    </location>
</feature>
<reference evidence="3 4" key="1">
    <citation type="submission" date="2020-08" db="EMBL/GenBank/DDBJ databases">
        <title>Genomic Encyclopedia of Type Strains, Phase IV (KMG-IV): sequencing the most valuable type-strain genomes for metagenomic binning, comparative biology and taxonomic classification.</title>
        <authorList>
            <person name="Goeker M."/>
        </authorList>
    </citation>
    <scope>NUCLEOTIDE SEQUENCE [LARGE SCALE GENOMIC DNA]</scope>
    <source>
        <strain evidence="3 4">DSM 45615</strain>
    </source>
</reference>
<evidence type="ECO:0000313" key="3">
    <source>
        <dbReference type="EMBL" id="MBB5130748.1"/>
    </source>
</evidence>